<dbReference type="InterPro" id="IPR001920">
    <property type="entry name" value="Asp/Glu_race"/>
</dbReference>
<gene>
    <name evidence="2" type="ORF">AWB79_02089</name>
</gene>
<dbReference type="PANTHER" id="PTHR28047:SF5">
    <property type="entry name" value="PROTEIN DCG1"/>
    <property type="match status" value="1"/>
</dbReference>
<evidence type="ECO:0000313" key="3">
    <source>
        <dbReference type="Proteomes" id="UP000054851"/>
    </source>
</evidence>
<dbReference type="SUPFAM" id="SSF53681">
    <property type="entry name" value="Aspartate/glutamate racemase"/>
    <property type="match status" value="1"/>
</dbReference>
<dbReference type="InterPro" id="IPR015942">
    <property type="entry name" value="Asp/Glu/hydantoin_racemase"/>
</dbReference>
<dbReference type="Pfam" id="PF01177">
    <property type="entry name" value="Asp_Glu_race"/>
    <property type="match status" value="1"/>
</dbReference>
<evidence type="ECO:0000313" key="2">
    <source>
        <dbReference type="EMBL" id="SAK54027.1"/>
    </source>
</evidence>
<organism evidence="2 3">
    <name type="scientific">Caballeronia hypogeia</name>
    <dbReference type="NCBI Taxonomy" id="1777140"/>
    <lineage>
        <taxon>Bacteria</taxon>
        <taxon>Pseudomonadati</taxon>
        <taxon>Pseudomonadota</taxon>
        <taxon>Betaproteobacteria</taxon>
        <taxon>Burkholderiales</taxon>
        <taxon>Burkholderiaceae</taxon>
        <taxon>Caballeronia</taxon>
    </lineage>
</organism>
<dbReference type="STRING" id="1777140.AWB79_02089"/>
<reference evidence="2" key="1">
    <citation type="submission" date="2016-01" db="EMBL/GenBank/DDBJ databases">
        <authorList>
            <person name="Peeters C."/>
        </authorList>
    </citation>
    <scope>NUCLEOTIDE SEQUENCE</scope>
    <source>
        <strain evidence="2">LMG 29322</strain>
    </source>
</reference>
<accession>A0A158AAB2</accession>
<sequence length="265" mass="28834">MTESHNKVRRVLVVVPFAMSSENLALRESQLQGLQFGDDIRFEYRAVKSGPANYASHHDFALADVANFEAGCRAQDEGYDAVCIDTMSDSGVHALRSVLDIPVFGPGKASMLAALMLGDRFSILTMASHWKPLYKKALDELGMHHKCASVRAIEAPTNNQSLLSGKEDEVYPRLLEAAMKAIEEDGAECLILGSTTMHQSHAWLQPRLPVPIINPGPLSYKIAAAMLDLKLKHSAAGYPRPQNPRLDMLTAMLDAGAKHVAVGSS</sequence>
<dbReference type="EMBL" id="FCOA02000004">
    <property type="protein sequence ID" value="SAK54027.1"/>
    <property type="molecule type" value="Genomic_DNA"/>
</dbReference>
<comment type="caution">
    <text evidence="2">The sequence shown here is derived from an EMBL/GenBank/DDBJ whole genome shotgun (WGS) entry which is preliminary data.</text>
</comment>
<protein>
    <submittedName>
        <fullName evidence="2">Asp/Glu racemase</fullName>
    </submittedName>
</protein>
<dbReference type="Gene3D" id="3.40.50.12500">
    <property type="match status" value="1"/>
</dbReference>
<dbReference type="InterPro" id="IPR052186">
    <property type="entry name" value="Hydantoin_racemase-like"/>
</dbReference>
<proteinExistence type="inferred from homology"/>
<dbReference type="PANTHER" id="PTHR28047">
    <property type="entry name" value="PROTEIN DCG1"/>
    <property type="match status" value="1"/>
</dbReference>
<dbReference type="GO" id="GO:0047661">
    <property type="term" value="F:amino-acid racemase activity"/>
    <property type="evidence" value="ECO:0007669"/>
    <property type="project" value="InterPro"/>
</dbReference>
<evidence type="ECO:0000256" key="1">
    <source>
        <dbReference type="ARBA" id="ARBA00038414"/>
    </source>
</evidence>
<dbReference type="RefSeq" id="WP_198399000.1">
    <property type="nucleotide sequence ID" value="NZ_FCOA02000004.1"/>
</dbReference>
<dbReference type="AlphaFoldDB" id="A0A158AAB2"/>
<comment type="similarity">
    <text evidence="1">Belongs to the HyuE racemase family.</text>
</comment>
<dbReference type="InterPro" id="IPR053714">
    <property type="entry name" value="Iso_Racemase_Enz_sf"/>
</dbReference>
<dbReference type="Proteomes" id="UP000054851">
    <property type="component" value="Unassembled WGS sequence"/>
</dbReference>
<name>A0A158AAB2_9BURK</name>
<keyword evidence="3" id="KW-1185">Reference proteome</keyword>